<proteinExistence type="predicted"/>
<name>A0A0C3LDN9_9AGAM</name>
<keyword evidence="2" id="KW-1185">Reference proteome</keyword>
<dbReference type="Proteomes" id="UP000054248">
    <property type="component" value="Unassembled WGS sequence"/>
</dbReference>
<protein>
    <submittedName>
        <fullName evidence="1">Uncharacterized protein</fullName>
    </submittedName>
</protein>
<evidence type="ECO:0000313" key="2">
    <source>
        <dbReference type="Proteomes" id="UP000054248"/>
    </source>
</evidence>
<dbReference type="EMBL" id="KN822958">
    <property type="protein sequence ID" value="KIO32058.1"/>
    <property type="molecule type" value="Genomic_DNA"/>
</dbReference>
<evidence type="ECO:0000313" key="1">
    <source>
        <dbReference type="EMBL" id="KIO32058.1"/>
    </source>
</evidence>
<dbReference type="HOGENOM" id="CLU_1636651_0_0_1"/>
<gene>
    <name evidence="1" type="ORF">M407DRAFT_118844</name>
</gene>
<organism evidence="1 2">
    <name type="scientific">Tulasnella calospora MUT 4182</name>
    <dbReference type="NCBI Taxonomy" id="1051891"/>
    <lineage>
        <taxon>Eukaryota</taxon>
        <taxon>Fungi</taxon>
        <taxon>Dikarya</taxon>
        <taxon>Basidiomycota</taxon>
        <taxon>Agaricomycotina</taxon>
        <taxon>Agaricomycetes</taxon>
        <taxon>Cantharellales</taxon>
        <taxon>Tulasnellaceae</taxon>
        <taxon>Tulasnella</taxon>
    </lineage>
</organism>
<accession>A0A0C3LDN9</accession>
<reference evidence="2" key="2">
    <citation type="submission" date="2015-01" db="EMBL/GenBank/DDBJ databases">
        <title>Evolutionary Origins and Diversification of the Mycorrhizal Mutualists.</title>
        <authorList>
            <consortium name="DOE Joint Genome Institute"/>
            <consortium name="Mycorrhizal Genomics Consortium"/>
            <person name="Kohler A."/>
            <person name="Kuo A."/>
            <person name="Nagy L.G."/>
            <person name="Floudas D."/>
            <person name="Copeland A."/>
            <person name="Barry K.W."/>
            <person name="Cichocki N."/>
            <person name="Veneault-Fourrey C."/>
            <person name="LaButti K."/>
            <person name="Lindquist E.A."/>
            <person name="Lipzen A."/>
            <person name="Lundell T."/>
            <person name="Morin E."/>
            <person name="Murat C."/>
            <person name="Riley R."/>
            <person name="Ohm R."/>
            <person name="Sun H."/>
            <person name="Tunlid A."/>
            <person name="Henrissat B."/>
            <person name="Grigoriev I.V."/>
            <person name="Hibbett D.S."/>
            <person name="Martin F."/>
        </authorList>
    </citation>
    <scope>NUCLEOTIDE SEQUENCE [LARGE SCALE GENOMIC DNA]</scope>
    <source>
        <strain evidence="2">MUT 4182</strain>
    </source>
</reference>
<reference evidence="1 2" key="1">
    <citation type="submission" date="2014-04" db="EMBL/GenBank/DDBJ databases">
        <authorList>
            <consortium name="DOE Joint Genome Institute"/>
            <person name="Kuo A."/>
            <person name="Girlanda M."/>
            <person name="Perotto S."/>
            <person name="Kohler A."/>
            <person name="Nagy L.G."/>
            <person name="Floudas D."/>
            <person name="Copeland A."/>
            <person name="Barry K.W."/>
            <person name="Cichocki N."/>
            <person name="Veneault-Fourrey C."/>
            <person name="LaButti K."/>
            <person name="Lindquist E.A."/>
            <person name="Lipzen A."/>
            <person name="Lundell T."/>
            <person name="Morin E."/>
            <person name="Murat C."/>
            <person name="Sun H."/>
            <person name="Tunlid A."/>
            <person name="Henrissat B."/>
            <person name="Grigoriev I.V."/>
            <person name="Hibbett D.S."/>
            <person name="Martin F."/>
            <person name="Nordberg H.P."/>
            <person name="Cantor M.N."/>
            <person name="Hua S.X."/>
        </authorList>
    </citation>
    <scope>NUCLEOTIDE SEQUENCE [LARGE SCALE GENOMIC DNA]</scope>
    <source>
        <strain evidence="1 2">MUT 4182</strain>
    </source>
</reference>
<dbReference type="AlphaFoldDB" id="A0A0C3LDN9"/>
<sequence>MIPTSVPVATIPTPAAAPPAVASLSLVRKGRLKALNTDGSLCGYIIGSPISDGSYRRFSTDPDDALLVSFSASPLGESFEIQIIDTFELGRVIDVLAFFWHGLSGEEWLNDYRSIAGFCAFSNLKSKTPYAAERKVWTISKDGELTGPLSHNFYRSREASAL</sequence>